<dbReference type="Proteomes" id="UP000275024">
    <property type="component" value="Unassembled WGS sequence"/>
</dbReference>
<dbReference type="SMART" id="SM00530">
    <property type="entry name" value="HTH_XRE"/>
    <property type="match status" value="1"/>
</dbReference>
<evidence type="ECO:0000313" key="6">
    <source>
        <dbReference type="Proteomes" id="UP000268652"/>
    </source>
</evidence>
<feature type="region of interest" description="Disordered" evidence="1">
    <location>
        <begin position="115"/>
        <end position="186"/>
    </location>
</feature>
<gene>
    <name evidence="5" type="ORF">D7318_24650</name>
    <name evidence="4" type="ORF">D7319_25285</name>
</gene>
<dbReference type="Gene3D" id="1.10.260.40">
    <property type="entry name" value="lambda repressor-like DNA-binding domains"/>
    <property type="match status" value="1"/>
</dbReference>
<dbReference type="SUPFAM" id="SSF47413">
    <property type="entry name" value="lambda repressor-like DNA-binding domains"/>
    <property type="match status" value="1"/>
</dbReference>
<accession>A0A3A9VWE9</accession>
<feature type="region of interest" description="Disordered" evidence="1">
    <location>
        <begin position="413"/>
        <end position="432"/>
    </location>
</feature>
<dbReference type="AlphaFoldDB" id="A0A3A9VWE9"/>
<keyword evidence="6" id="KW-1185">Reference proteome</keyword>
<feature type="compositionally biased region" description="Basic and acidic residues" evidence="1">
    <location>
        <begin position="19"/>
        <end position="34"/>
    </location>
</feature>
<dbReference type="CDD" id="cd00093">
    <property type="entry name" value="HTH_XRE"/>
    <property type="match status" value="1"/>
</dbReference>
<feature type="domain" description="HTH cro/C1-type" evidence="3">
    <location>
        <begin position="40"/>
        <end position="96"/>
    </location>
</feature>
<evidence type="ECO:0000256" key="2">
    <source>
        <dbReference type="SAM" id="Phobius"/>
    </source>
</evidence>
<dbReference type="GO" id="GO:0003677">
    <property type="term" value="F:DNA binding"/>
    <property type="evidence" value="ECO:0007669"/>
    <property type="project" value="InterPro"/>
</dbReference>
<protein>
    <submittedName>
        <fullName evidence="4">Transcriptional regulator</fullName>
    </submittedName>
</protein>
<feature type="compositionally biased region" description="Acidic residues" evidence="1">
    <location>
        <begin position="259"/>
        <end position="275"/>
    </location>
</feature>
<dbReference type="EMBL" id="RBDX01000027">
    <property type="protein sequence ID" value="RKN05335.1"/>
    <property type="molecule type" value="Genomic_DNA"/>
</dbReference>
<evidence type="ECO:0000313" key="7">
    <source>
        <dbReference type="Proteomes" id="UP000275024"/>
    </source>
</evidence>
<dbReference type="Proteomes" id="UP000268652">
    <property type="component" value="Unassembled WGS sequence"/>
</dbReference>
<feature type="transmembrane region" description="Helical" evidence="2">
    <location>
        <begin position="193"/>
        <end position="211"/>
    </location>
</feature>
<feature type="region of interest" description="Disordered" evidence="1">
    <location>
        <begin position="215"/>
        <end position="299"/>
    </location>
</feature>
<feature type="compositionally biased region" description="Low complexity" evidence="1">
    <location>
        <begin position="224"/>
        <end position="239"/>
    </location>
</feature>
<name>A0A3A9VWE9_9ACTN</name>
<dbReference type="EMBL" id="RBDY01000025">
    <property type="protein sequence ID" value="RKN16842.1"/>
    <property type="molecule type" value="Genomic_DNA"/>
</dbReference>
<evidence type="ECO:0000256" key="1">
    <source>
        <dbReference type="SAM" id="MobiDB-lite"/>
    </source>
</evidence>
<proteinExistence type="predicted"/>
<evidence type="ECO:0000313" key="5">
    <source>
        <dbReference type="EMBL" id="RKN16842.1"/>
    </source>
</evidence>
<dbReference type="Pfam" id="PF13560">
    <property type="entry name" value="HTH_31"/>
    <property type="match status" value="1"/>
</dbReference>
<feature type="compositionally biased region" description="Low complexity" evidence="1">
    <location>
        <begin position="119"/>
        <end position="135"/>
    </location>
</feature>
<keyword evidence="2" id="KW-0812">Transmembrane</keyword>
<feature type="region of interest" description="Disordered" evidence="1">
    <location>
        <begin position="1"/>
        <end position="34"/>
    </location>
</feature>
<organism evidence="4 7">
    <name type="scientific">Streptomyces radicis</name>
    <dbReference type="NCBI Taxonomy" id="1750517"/>
    <lineage>
        <taxon>Bacteria</taxon>
        <taxon>Bacillati</taxon>
        <taxon>Actinomycetota</taxon>
        <taxon>Actinomycetes</taxon>
        <taxon>Kitasatosporales</taxon>
        <taxon>Streptomycetaceae</taxon>
        <taxon>Streptomyces</taxon>
    </lineage>
</organism>
<feature type="compositionally biased region" description="Basic and acidic residues" evidence="1">
    <location>
        <begin position="137"/>
        <end position="155"/>
    </location>
</feature>
<keyword evidence="2" id="KW-1133">Transmembrane helix</keyword>
<dbReference type="InterPro" id="IPR001387">
    <property type="entry name" value="Cro/C1-type_HTH"/>
</dbReference>
<dbReference type="InterPro" id="IPR010982">
    <property type="entry name" value="Lambda_DNA-bd_dom_sf"/>
</dbReference>
<evidence type="ECO:0000259" key="3">
    <source>
        <dbReference type="SMART" id="SM00530"/>
    </source>
</evidence>
<evidence type="ECO:0000313" key="4">
    <source>
        <dbReference type="EMBL" id="RKN05335.1"/>
    </source>
</evidence>
<dbReference type="OrthoDB" id="3359627at2"/>
<reference evidence="6 7" key="1">
    <citation type="submission" date="2018-09" db="EMBL/GenBank/DDBJ databases">
        <title>Streptomyces sp. nov. DS1-2, an endophytic actinomycete isolated from roots of Dendrobium scabrilingue.</title>
        <authorList>
            <person name="Kuncharoen N."/>
            <person name="Kudo T."/>
            <person name="Ohkuma M."/>
            <person name="Yuki M."/>
            <person name="Tanasupawat S."/>
        </authorList>
    </citation>
    <scope>NUCLEOTIDE SEQUENCE [LARGE SCALE GENOMIC DNA]</scope>
    <source>
        <strain evidence="4 7">AZ1-7</strain>
        <strain evidence="5 6">DS1-2</strain>
    </source>
</reference>
<comment type="caution">
    <text evidence="4">The sequence shown here is derived from an EMBL/GenBank/DDBJ whole genome shotgun (WGS) entry which is preliminary data.</text>
</comment>
<sequence length="502" mass="52260">MNPSWNGRAGRAGHGKGQGRGDGDGRDMTGKQAAEEFAARLRELKDRSGHSFGTLARRLHTSTSTLHRYCSGTVVPADYAPVERLARLCGATADELVELHRLWVRAEALRPAARQGGRAAEPVEPAAPVAVAAAEPEPERSAEPDALPEPERTAEPDALPPSGGGSGDAPALDIGGPVTAPERSSWRSARGPWWLLVAGVAVLALLVATLVNATTSDGTHRDGSATAADGGTSGGAPADDGAREEGPTPEASPEGDAAPTEEGDEGPEDAPDDSPTEGTAGGDTEAPPPDEPPRSPEAPLTWTARSHVWEGGCGHRYLVDRPAAEVPPPPIQQDAEPWAERLGAVHGGSTIVEATVRPSGDAPVVVESLHVRVTERSAPLDWPAFDMSLGCGGALTPAAFAVDLDEDRPIARPVDGFDGDSGQTLRNPGLPYSVTDDEPLALRVSASASTCDCSWYVELVWSSGDERGTLRVDDDGRAFRTSGGGDGAVYSFPHESEEWTAE</sequence>
<feature type="region of interest" description="Disordered" evidence="1">
    <location>
        <begin position="481"/>
        <end position="502"/>
    </location>
</feature>
<keyword evidence="2" id="KW-0472">Membrane</keyword>